<evidence type="ECO:0000256" key="4">
    <source>
        <dbReference type="ARBA" id="ARBA00023136"/>
    </source>
</evidence>
<comment type="caution">
    <text evidence="6">The sequence shown here is derived from an EMBL/GenBank/DDBJ whole genome shotgun (WGS) entry which is preliminary data.</text>
</comment>
<keyword evidence="4 5" id="KW-0472">Membrane</keyword>
<keyword evidence="7" id="KW-1185">Reference proteome</keyword>
<feature type="transmembrane region" description="Helical" evidence="5">
    <location>
        <begin position="438"/>
        <end position="465"/>
    </location>
</feature>
<dbReference type="SUPFAM" id="SSF103473">
    <property type="entry name" value="MFS general substrate transporter"/>
    <property type="match status" value="1"/>
</dbReference>
<accession>A0AAI8YL77</accession>
<dbReference type="Pfam" id="PF07690">
    <property type="entry name" value="MFS_1"/>
    <property type="match status" value="1"/>
</dbReference>
<dbReference type="AlphaFoldDB" id="A0AAI8YL77"/>
<feature type="transmembrane region" description="Helical" evidence="5">
    <location>
        <begin position="124"/>
        <end position="146"/>
    </location>
</feature>
<feature type="transmembrane region" description="Helical" evidence="5">
    <location>
        <begin position="189"/>
        <end position="210"/>
    </location>
</feature>
<evidence type="ECO:0000256" key="1">
    <source>
        <dbReference type="ARBA" id="ARBA00004141"/>
    </source>
</evidence>
<feature type="transmembrane region" description="Helical" evidence="5">
    <location>
        <begin position="37"/>
        <end position="56"/>
    </location>
</feature>
<feature type="transmembrane region" description="Helical" evidence="5">
    <location>
        <begin position="395"/>
        <end position="417"/>
    </location>
</feature>
<feature type="transmembrane region" description="Helical" evidence="5">
    <location>
        <begin position="370"/>
        <end position="389"/>
    </location>
</feature>
<proteinExistence type="predicted"/>
<reference evidence="6" key="1">
    <citation type="submission" date="2023-10" db="EMBL/GenBank/DDBJ databases">
        <authorList>
            <person name="Hackl T."/>
        </authorList>
    </citation>
    <scope>NUCLEOTIDE SEQUENCE</scope>
</reference>
<keyword evidence="3 5" id="KW-1133">Transmembrane helix</keyword>
<protein>
    <submittedName>
        <fullName evidence="6">Uu.00g138930.m01.CDS01</fullName>
    </submittedName>
</protein>
<name>A0AAI8YL77_9PEZI</name>
<evidence type="ECO:0000313" key="6">
    <source>
        <dbReference type="EMBL" id="CAJ2508867.1"/>
    </source>
</evidence>
<evidence type="ECO:0000256" key="2">
    <source>
        <dbReference type="ARBA" id="ARBA00022692"/>
    </source>
</evidence>
<comment type="subcellular location">
    <subcellularLocation>
        <location evidence="1">Membrane</location>
        <topology evidence="1">Multi-pass membrane protein</topology>
    </subcellularLocation>
</comment>
<dbReference type="GO" id="GO:0022857">
    <property type="term" value="F:transmembrane transporter activity"/>
    <property type="evidence" value="ECO:0007669"/>
    <property type="project" value="InterPro"/>
</dbReference>
<gene>
    <name evidence="6" type="ORF">KHLLAP_LOCUS9335</name>
</gene>
<dbReference type="EMBL" id="CAUWAG010000012">
    <property type="protein sequence ID" value="CAJ2508867.1"/>
    <property type="molecule type" value="Genomic_DNA"/>
</dbReference>
<dbReference type="InterPro" id="IPR011701">
    <property type="entry name" value="MFS"/>
</dbReference>
<dbReference type="PANTHER" id="PTHR23507:SF8">
    <property type="entry name" value="MFS GENERAL SUBSTRATE TRANSPORTER"/>
    <property type="match status" value="1"/>
</dbReference>
<feature type="transmembrane region" description="Helical" evidence="5">
    <location>
        <begin position="152"/>
        <end position="177"/>
    </location>
</feature>
<feature type="transmembrane region" description="Helical" evidence="5">
    <location>
        <begin position="216"/>
        <end position="237"/>
    </location>
</feature>
<feature type="transmembrane region" description="Helical" evidence="5">
    <location>
        <begin position="327"/>
        <end position="350"/>
    </location>
</feature>
<dbReference type="GO" id="GO:0016020">
    <property type="term" value="C:membrane"/>
    <property type="evidence" value="ECO:0007669"/>
    <property type="project" value="UniProtKB-SubCell"/>
</dbReference>
<evidence type="ECO:0000256" key="5">
    <source>
        <dbReference type="SAM" id="Phobius"/>
    </source>
</evidence>
<dbReference type="Proteomes" id="UP001295740">
    <property type="component" value="Unassembled WGS sequence"/>
</dbReference>
<sequence>MDDDDDDDIPQAAGPLLVDGSAGEYVARGERRTKSPIWPLLALLLLVNLTTSIQNLPLNRLLERRLCRDYYGPDKDVSEELCKIDEIQQDLAWTIGCLETLWVLGDFAMTIPLGFLAEKYGRRAILWLNLVSRLFLLSWALIVGYLSLPPQALIAGSALSVLGGDTVFNSLVYVLAAKVTDDNVTRATYFSWMTALSSVINFLGPAVAAATMSLRLFLPFWLGIGLLILAIPTISLLPRVASTMLVADDENQRPLISSPTLKAQASNSTLLSPIVERVRTLVSVVRSHPRNLTLLLISFFLTSLASSDTKLLAQYISKRYQWTFASAGYLLSLKAVVNFVLLSIAVPFLLKARRSNTQSQSQSLSDRGNLRYSSLCLTVSVLGAIAISISGRVWMLFPSLLLYALGSPLPVFTLGLLKSPAVSPQDEGNPAGSTDPDAHIFSIVMMSKSLGSVLGAPLMATLWFYGIRTAIFGLPFFASTLVYLAAIAVFSGIKLG</sequence>
<dbReference type="PANTHER" id="PTHR23507">
    <property type="entry name" value="ZGC:174356"/>
    <property type="match status" value="1"/>
</dbReference>
<dbReference type="InterPro" id="IPR036259">
    <property type="entry name" value="MFS_trans_sf"/>
</dbReference>
<evidence type="ECO:0000313" key="7">
    <source>
        <dbReference type="Proteomes" id="UP001295740"/>
    </source>
</evidence>
<evidence type="ECO:0000256" key="3">
    <source>
        <dbReference type="ARBA" id="ARBA00022989"/>
    </source>
</evidence>
<dbReference type="Gene3D" id="1.20.1250.20">
    <property type="entry name" value="MFS general substrate transporter like domains"/>
    <property type="match status" value="1"/>
</dbReference>
<organism evidence="6 7">
    <name type="scientific">Anthostomella pinea</name>
    <dbReference type="NCBI Taxonomy" id="933095"/>
    <lineage>
        <taxon>Eukaryota</taxon>
        <taxon>Fungi</taxon>
        <taxon>Dikarya</taxon>
        <taxon>Ascomycota</taxon>
        <taxon>Pezizomycotina</taxon>
        <taxon>Sordariomycetes</taxon>
        <taxon>Xylariomycetidae</taxon>
        <taxon>Xylariales</taxon>
        <taxon>Xylariaceae</taxon>
        <taxon>Anthostomella</taxon>
    </lineage>
</organism>
<feature type="transmembrane region" description="Helical" evidence="5">
    <location>
        <begin position="471"/>
        <end position="493"/>
    </location>
</feature>
<keyword evidence="2 5" id="KW-0812">Transmembrane</keyword>